<keyword evidence="2 4" id="KW-0853">WD repeat</keyword>
<dbReference type="AlphaFoldDB" id="A0AAN7ZGF1"/>
<reference evidence="6 7" key="1">
    <citation type="journal article" date="2024" name="Insects">
        <title>An Improved Chromosome-Level Genome Assembly of the Firefly Pyrocoelia pectoralis.</title>
        <authorList>
            <person name="Fu X."/>
            <person name="Meyer-Rochow V.B."/>
            <person name="Ballantyne L."/>
            <person name="Zhu X."/>
        </authorList>
    </citation>
    <scope>NUCLEOTIDE SEQUENCE [LARGE SCALE GENOMIC DNA]</scope>
    <source>
        <strain evidence="6">XCY_ONT2</strain>
    </source>
</reference>
<feature type="compositionally biased region" description="Polar residues" evidence="5">
    <location>
        <begin position="685"/>
        <end position="710"/>
    </location>
</feature>
<dbReference type="InterPro" id="IPR051242">
    <property type="entry name" value="WD-EF-hand_domain"/>
</dbReference>
<feature type="repeat" description="WD" evidence="4">
    <location>
        <begin position="478"/>
        <end position="519"/>
    </location>
</feature>
<evidence type="ECO:0000313" key="6">
    <source>
        <dbReference type="EMBL" id="KAK5645470.1"/>
    </source>
</evidence>
<feature type="region of interest" description="Disordered" evidence="5">
    <location>
        <begin position="1018"/>
        <end position="1037"/>
    </location>
</feature>
<evidence type="ECO:0000256" key="1">
    <source>
        <dbReference type="ARBA" id="ARBA00014901"/>
    </source>
</evidence>
<dbReference type="PROSITE" id="PS50082">
    <property type="entry name" value="WD_REPEATS_2"/>
    <property type="match status" value="4"/>
</dbReference>
<accession>A0AAN7ZGF1</accession>
<dbReference type="Pfam" id="PF00400">
    <property type="entry name" value="WD40"/>
    <property type="match status" value="4"/>
</dbReference>
<keyword evidence="3" id="KW-0677">Repeat</keyword>
<evidence type="ECO:0000313" key="7">
    <source>
        <dbReference type="Proteomes" id="UP001329430"/>
    </source>
</evidence>
<evidence type="ECO:0000256" key="4">
    <source>
        <dbReference type="PROSITE-ProRule" id="PRU00221"/>
    </source>
</evidence>
<organism evidence="6 7">
    <name type="scientific">Pyrocoelia pectoralis</name>
    <dbReference type="NCBI Taxonomy" id="417401"/>
    <lineage>
        <taxon>Eukaryota</taxon>
        <taxon>Metazoa</taxon>
        <taxon>Ecdysozoa</taxon>
        <taxon>Arthropoda</taxon>
        <taxon>Hexapoda</taxon>
        <taxon>Insecta</taxon>
        <taxon>Pterygota</taxon>
        <taxon>Neoptera</taxon>
        <taxon>Endopterygota</taxon>
        <taxon>Coleoptera</taxon>
        <taxon>Polyphaga</taxon>
        <taxon>Elateriformia</taxon>
        <taxon>Elateroidea</taxon>
        <taxon>Lampyridae</taxon>
        <taxon>Lampyrinae</taxon>
        <taxon>Pyrocoelia</taxon>
    </lineage>
</organism>
<feature type="compositionally biased region" description="Basic residues" evidence="5">
    <location>
        <begin position="1"/>
        <end position="10"/>
    </location>
</feature>
<dbReference type="SUPFAM" id="SSF50978">
    <property type="entry name" value="WD40 repeat-like"/>
    <property type="match status" value="2"/>
</dbReference>
<dbReference type="Proteomes" id="UP001329430">
    <property type="component" value="Chromosome 4"/>
</dbReference>
<feature type="repeat" description="WD" evidence="4">
    <location>
        <begin position="862"/>
        <end position="895"/>
    </location>
</feature>
<feature type="region of interest" description="Disordered" evidence="5">
    <location>
        <begin position="680"/>
        <end position="710"/>
    </location>
</feature>
<dbReference type="SMART" id="SM00320">
    <property type="entry name" value="WD40"/>
    <property type="match status" value="9"/>
</dbReference>
<dbReference type="SUPFAM" id="SSF47473">
    <property type="entry name" value="EF-hand"/>
    <property type="match status" value="1"/>
</dbReference>
<keyword evidence="7" id="KW-1185">Reference proteome</keyword>
<dbReference type="InterPro" id="IPR019775">
    <property type="entry name" value="WD40_repeat_CS"/>
</dbReference>
<dbReference type="PROSITE" id="PS00678">
    <property type="entry name" value="WD_REPEATS_1"/>
    <property type="match status" value="2"/>
</dbReference>
<sequence length="1037" mass="117383">MSSTSRRRKDGRQSVSAQKESKTPALHEQLDEDHIKQFYNVFHGPHTRQIDKKQLARLLKDIANIVYDENELDLLFLRINTKRDGLVTWDEFISHLILGFQSEEISSEFRSLDAPISKLPKVIRSNHRHPINRISFFPTIKNGIHYDFSDGNYLTCSKDGVINYWCMDLKLDRTVLSSSPELKVQTTWVLDMVCLPDVSVVCTSSSERDLRFYDTSACKFELRIIFSSLDEAVVCMHYEFNIKEKDEESKLIMGDMAGNVKILMFNTVARGPFKSQPGIPLLHVRYERLVKRLVPGFRIVEFRNLHTNWVRQVSYYKTLQCFVSCSACPKAAVIIKDITDNKSSYVYKIPKGAWCFTFCECVHLLATGGTDSLVRLWNPFVPNKPSAVFSGHHAGICALILQDSGKYLYSISKDKCIKVWDVIAQTCLQTYLTVPSELGEYSDFTALYNPDNRQLFLGSVTLVVLQLRPLQCSEHTDGTTHSLAVSVVLYNPLFKVILTCGWDSFIIVWDPWTGRRILVVKEAHVRILRGETLSVEITAATFDPGNQLLLTGASNGTLKIWNFNSGTCLRNMSIEPGCEVTSVIWIRGRILAVGWNRHVTEFADNGAAIESSSTGKSWDIRHSEDVFCASVRIPQTLATSTYNGELVLWRLETGQPYRCHNVVHPTTRLRIEYKLDKEEKKRVHTTQGPLSRSSSMYTKKSNSEKSFQAAQNQKAHKLSTIHIPETYIPLRGLATHSMIFLSERTMMPGVATLMIALENGNIQVWSHHPGGNFITSFRAVHSGVDYVTAMATDAHNEYLFTGTTEGYIKTWLMADYYPPNPAPNVCLPKYRLIFPFMLKDLVDGRAKRAVRDQPKPVLLSSFKGHMLPVSGLAYLNEAQIVVSCSTDCTTRLWTLGGRYLGTLGTFKPWIPITIDTPPGNDREYNIPTDLKRMASSTSFKVFTGRNYERSKVTQNEEEDKPIMTANTNKMDIYGKRLEEPVLGNHFKISPRDVGRYAFSLDTTLPYIPVYTHLIMPPAKDVSRPHTSEGISSSQGVK</sequence>
<feature type="compositionally biased region" description="Polar residues" evidence="5">
    <location>
        <begin position="1028"/>
        <end position="1037"/>
    </location>
</feature>
<gene>
    <name evidence="6" type="ORF">RI129_006770</name>
</gene>
<dbReference type="InterPro" id="IPR015943">
    <property type="entry name" value="WD40/YVTN_repeat-like_dom_sf"/>
</dbReference>
<proteinExistence type="predicted"/>
<dbReference type="EMBL" id="JAVRBK010000004">
    <property type="protein sequence ID" value="KAK5645470.1"/>
    <property type="molecule type" value="Genomic_DNA"/>
</dbReference>
<dbReference type="PROSITE" id="PS50294">
    <property type="entry name" value="WD_REPEATS_REGION"/>
    <property type="match status" value="2"/>
</dbReference>
<feature type="repeat" description="WD" evidence="4">
    <location>
        <begin position="389"/>
        <end position="430"/>
    </location>
</feature>
<dbReference type="InterPro" id="IPR011992">
    <property type="entry name" value="EF-hand-dom_pair"/>
</dbReference>
<comment type="caution">
    <text evidence="6">The sequence shown here is derived from an EMBL/GenBank/DDBJ whole genome shotgun (WGS) entry which is preliminary data.</text>
</comment>
<protein>
    <recommendedName>
        <fullName evidence="1">WD repeat-containing protein on Y chromosome</fullName>
    </recommendedName>
</protein>
<feature type="repeat" description="WD" evidence="4">
    <location>
        <begin position="537"/>
        <end position="571"/>
    </location>
</feature>
<dbReference type="Gene3D" id="2.130.10.10">
    <property type="entry name" value="YVTN repeat-like/Quinoprotein amine dehydrogenase"/>
    <property type="match status" value="3"/>
</dbReference>
<evidence type="ECO:0000256" key="3">
    <source>
        <dbReference type="ARBA" id="ARBA00022737"/>
    </source>
</evidence>
<evidence type="ECO:0000256" key="2">
    <source>
        <dbReference type="ARBA" id="ARBA00022574"/>
    </source>
</evidence>
<name>A0AAN7ZGF1_9COLE</name>
<dbReference type="InterPro" id="IPR001680">
    <property type="entry name" value="WD40_rpt"/>
</dbReference>
<dbReference type="PANTHER" id="PTHR44324">
    <property type="entry name" value="WD40 REPEAT DOMAIN 95"/>
    <property type="match status" value="1"/>
</dbReference>
<feature type="region of interest" description="Disordered" evidence="5">
    <location>
        <begin position="1"/>
        <end position="26"/>
    </location>
</feature>
<dbReference type="PANTHER" id="PTHR44324:SF6">
    <property type="entry name" value="EF-HAND CALCIUM BINDING DOMAIN 8"/>
    <property type="match status" value="1"/>
</dbReference>
<dbReference type="InterPro" id="IPR036322">
    <property type="entry name" value="WD40_repeat_dom_sf"/>
</dbReference>
<dbReference type="Gene3D" id="1.10.238.10">
    <property type="entry name" value="EF-hand"/>
    <property type="match status" value="1"/>
</dbReference>
<evidence type="ECO:0000256" key="5">
    <source>
        <dbReference type="SAM" id="MobiDB-lite"/>
    </source>
</evidence>